<dbReference type="HAMAP" id="MF_00983">
    <property type="entry name" value="PriA"/>
    <property type="match status" value="1"/>
</dbReference>
<dbReference type="Gene3D" id="3.40.1440.60">
    <property type="entry name" value="PriA, 3(prime) DNA-binding domain"/>
    <property type="match status" value="1"/>
</dbReference>
<dbReference type="InterPro" id="IPR040498">
    <property type="entry name" value="PriA_CRR"/>
</dbReference>
<evidence type="ECO:0000256" key="6">
    <source>
        <dbReference type="ARBA" id="ARBA00022806"/>
    </source>
</evidence>
<dbReference type="GO" id="GO:0008270">
    <property type="term" value="F:zinc ion binding"/>
    <property type="evidence" value="ECO:0007669"/>
    <property type="project" value="UniProtKB-UniRule"/>
</dbReference>
<reference evidence="14" key="1">
    <citation type="submission" date="2023-03" db="EMBL/GenBank/DDBJ databases">
        <authorList>
            <person name="Cleenwerck I."/>
        </authorList>
    </citation>
    <scope>NUCLEOTIDE SEQUENCE</scope>
    <source>
        <strain evidence="14">LMG 32879</strain>
    </source>
</reference>
<keyword evidence="4 12" id="KW-0547">Nucleotide-binding</keyword>
<dbReference type="InterPro" id="IPR042115">
    <property type="entry name" value="PriA_3primeBD_sf"/>
</dbReference>
<keyword evidence="1 12" id="KW-0639">Primosome</keyword>
<comment type="cofactor">
    <cofactor evidence="12">
        <name>Zn(2+)</name>
        <dbReference type="ChEBI" id="CHEBI:29105"/>
    </cofactor>
    <text evidence="12">Binds 2 zinc ions per subunit.</text>
</comment>
<feature type="domain" description="Helicase ATP-binding" evidence="13">
    <location>
        <begin position="228"/>
        <end position="394"/>
    </location>
</feature>
<dbReference type="NCBIfam" id="NF004070">
    <property type="entry name" value="PRK05580.2-2"/>
    <property type="match status" value="1"/>
</dbReference>
<comment type="catalytic activity">
    <reaction evidence="11 12">
        <text>ATP + H2O = ADP + phosphate + H(+)</text>
        <dbReference type="Rhea" id="RHEA:13065"/>
        <dbReference type="ChEBI" id="CHEBI:15377"/>
        <dbReference type="ChEBI" id="CHEBI:15378"/>
        <dbReference type="ChEBI" id="CHEBI:30616"/>
        <dbReference type="ChEBI" id="CHEBI:43474"/>
        <dbReference type="ChEBI" id="CHEBI:456216"/>
        <dbReference type="EC" id="5.6.2.4"/>
    </reaction>
</comment>
<dbReference type="PROSITE" id="PS51192">
    <property type="entry name" value="HELICASE_ATP_BIND_1"/>
    <property type="match status" value="1"/>
</dbReference>
<evidence type="ECO:0000256" key="8">
    <source>
        <dbReference type="ARBA" id="ARBA00022840"/>
    </source>
</evidence>
<feature type="binding site" evidence="12">
    <location>
        <position position="455"/>
    </location>
    <ligand>
        <name>Zn(2+)</name>
        <dbReference type="ChEBI" id="CHEBI:29105"/>
        <label>1</label>
    </ligand>
</feature>
<evidence type="ECO:0000256" key="1">
    <source>
        <dbReference type="ARBA" id="ARBA00022515"/>
    </source>
</evidence>
<dbReference type="GO" id="GO:1990077">
    <property type="term" value="C:primosome complex"/>
    <property type="evidence" value="ECO:0007669"/>
    <property type="project" value="UniProtKB-UniRule"/>
</dbReference>
<dbReference type="InterPro" id="IPR014001">
    <property type="entry name" value="Helicase_ATP-bd"/>
</dbReference>
<feature type="binding site" evidence="12">
    <location>
        <position position="467"/>
    </location>
    <ligand>
        <name>Zn(2+)</name>
        <dbReference type="ChEBI" id="CHEBI:29105"/>
        <label>2</label>
    </ligand>
</feature>
<dbReference type="NCBIfam" id="TIGR00595">
    <property type="entry name" value="priA"/>
    <property type="match status" value="1"/>
</dbReference>
<dbReference type="Gene3D" id="3.40.50.300">
    <property type="entry name" value="P-loop containing nucleotide triphosphate hydrolases"/>
    <property type="match status" value="2"/>
</dbReference>
<evidence type="ECO:0000256" key="4">
    <source>
        <dbReference type="ARBA" id="ARBA00022741"/>
    </source>
</evidence>
<dbReference type="RefSeq" id="WP_289842701.1">
    <property type="nucleotide sequence ID" value="NZ_CATKSH010000001.1"/>
</dbReference>
<dbReference type="GO" id="GO:0005524">
    <property type="term" value="F:ATP binding"/>
    <property type="evidence" value="ECO:0007669"/>
    <property type="project" value="UniProtKB-UniRule"/>
</dbReference>
<dbReference type="FunFam" id="3.40.50.300:FF:000489">
    <property type="entry name" value="Primosome assembly protein PriA"/>
    <property type="match status" value="1"/>
</dbReference>
<dbReference type="SMART" id="SM00487">
    <property type="entry name" value="DEXDc"/>
    <property type="match status" value="1"/>
</dbReference>
<dbReference type="EMBL" id="CATKSH010000001">
    <property type="protein sequence ID" value="CAI9119470.1"/>
    <property type="molecule type" value="Genomic_DNA"/>
</dbReference>
<evidence type="ECO:0000256" key="12">
    <source>
        <dbReference type="HAMAP-Rule" id="MF_00983"/>
    </source>
</evidence>
<feature type="binding site" evidence="12">
    <location>
        <position position="495"/>
    </location>
    <ligand>
        <name>Zn(2+)</name>
        <dbReference type="ChEBI" id="CHEBI:29105"/>
        <label>1</label>
    </ligand>
</feature>
<keyword evidence="5 12" id="KW-0378">Hydrolase</keyword>
<feature type="binding site" evidence="12">
    <location>
        <position position="485"/>
    </location>
    <ligand>
        <name>Zn(2+)</name>
        <dbReference type="ChEBI" id="CHEBI:29105"/>
        <label>2</label>
    </ligand>
</feature>
<dbReference type="PANTHER" id="PTHR30580">
    <property type="entry name" value="PRIMOSOMAL PROTEIN N"/>
    <property type="match status" value="1"/>
</dbReference>
<dbReference type="GO" id="GO:0006269">
    <property type="term" value="P:DNA replication, synthesis of primer"/>
    <property type="evidence" value="ECO:0007669"/>
    <property type="project" value="UniProtKB-KW"/>
</dbReference>
<dbReference type="AlphaFoldDB" id="A0AA35UU33"/>
<gene>
    <name evidence="12" type="primary">priA</name>
    <name evidence="14" type="ORF">LMG32879_000285</name>
</gene>
<keyword evidence="15" id="KW-1185">Reference proteome</keyword>
<keyword evidence="10 12" id="KW-0413">Isomerase</keyword>
<dbReference type="InterPro" id="IPR027417">
    <property type="entry name" value="P-loop_NTPase"/>
</dbReference>
<evidence type="ECO:0000256" key="3">
    <source>
        <dbReference type="ARBA" id="ARBA00022723"/>
    </source>
</evidence>
<dbReference type="GO" id="GO:0003677">
    <property type="term" value="F:DNA binding"/>
    <property type="evidence" value="ECO:0007669"/>
    <property type="project" value="UniProtKB-UniRule"/>
</dbReference>
<dbReference type="InterPro" id="IPR041222">
    <property type="entry name" value="PriA_3primeBD"/>
</dbReference>
<evidence type="ECO:0000313" key="15">
    <source>
        <dbReference type="Proteomes" id="UP001176960"/>
    </source>
</evidence>
<evidence type="ECO:0000256" key="2">
    <source>
        <dbReference type="ARBA" id="ARBA00022705"/>
    </source>
</evidence>
<comment type="subunit">
    <text evidence="12">Component of the replication restart primosome.</text>
</comment>
<dbReference type="InterPro" id="IPR041236">
    <property type="entry name" value="PriA_C"/>
</dbReference>
<comment type="caution">
    <text evidence="14">The sequence shown here is derived from an EMBL/GenBank/DDBJ whole genome shotgun (WGS) entry which is preliminary data.</text>
</comment>
<dbReference type="Pfam" id="PF18319">
    <property type="entry name" value="Zn_ribbon_PriA"/>
    <property type="match status" value="1"/>
</dbReference>
<dbReference type="InterPro" id="IPR011545">
    <property type="entry name" value="DEAD/DEAH_box_helicase_dom"/>
</dbReference>
<evidence type="ECO:0000256" key="10">
    <source>
        <dbReference type="ARBA" id="ARBA00023235"/>
    </source>
</evidence>
<comment type="function">
    <text evidence="12">Initiates the restart of stalled replication forks, which reloads the replicative helicase on sites other than the origin of replication. Recognizes and binds to abandoned replication forks and remodels them to uncover a helicase loading site. Promotes assembly of the primosome at these replication forks.</text>
</comment>
<feature type="binding site" evidence="12">
    <location>
        <position position="498"/>
    </location>
    <ligand>
        <name>Zn(2+)</name>
        <dbReference type="ChEBI" id="CHEBI:29105"/>
        <label>1</label>
    </ligand>
</feature>
<dbReference type="Pfam" id="PF18074">
    <property type="entry name" value="PriA_C"/>
    <property type="match status" value="1"/>
</dbReference>
<feature type="binding site" evidence="12">
    <location>
        <position position="464"/>
    </location>
    <ligand>
        <name>Zn(2+)</name>
        <dbReference type="ChEBI" id="CHEBI:29105"/>
        <label>2</label>
    </ligand>
</feature>
<feature type="binding site" evidence="12">
    <location>
        <position position="482"/>
    </location>
    <ligand>
        <name>Zn(2+)</name>
        <dbReference type="ChEBI" id="CHEBI:29105"/>
        <label>2</label>
    </ligand>
</feature>
<name>A0AA35UU33_9PROT</name>
<keyword evidence="6 12" id="KW-0347">Helicase</keyword>
<evidence type="ECO:0000256" key="7">
    <source>
        <dbReference type="ARBA" id="ARBA00022833"/>
    </source>
</evidence>
<proteinExistence type="inferred from homology"/>
<keyword evidence="9 12" id="KW-0238">DNA-binding</keyword>
<evidence type="ECO:0000259" key="13">
    <source>
        <dbReference type="PROSITE" id="PS51192"/>
    </source>
</evidence>
<dbReference type="SUPFAM" id="SSF52540">
    <property type="entry name" value="P-loop containing nucleoside triphosphate hydrolases"/>
    <property type="match status" value="2"/>
</dbReference>
<dbReference type="GO" id="GO:0006270">
    <property type="term" value="P:DNA replication initiation"/>
    <property type="evidence" value="ECO:0007669"/>
    <property type="project" value="TreeGrafter"/>
</dbReference>
<dbReference type="EC" id="5.6.2.4" evidence="12"/>
<dbReference type="PANTHER" id="PTHR30580:SF0">
    <property type="entry name" value="PRIMOSOMAL PROTEIN N"/>
    <property type="match status" value="1"/>
</dbReference>
<dbReference type="GO" id="GO:0043138">
    <property type="term" value="F:3'-5' DNA helicase activity"/>
    <property type="evidence" value="ECO:0007669"/>
    <property type="project" value="UniProtKB-EC"/>
</dbReference>
<dbReference type="InterPro" id="IPR005259">
    <property type="entry name" value="PriA"/>
</dbReference>
<keyword evidence="2 12" id="KW-0235">DNA replication</keyword>
<dbReference type="CDD" id="cd18804">
    <property type="entry name" value="SF2_C_priA"/>
    <property type="match status" value="1"/>
</dbReference>
<evidence type="ECO:0000256" key="5">
    <source>
        <dbReference type="ARBA" id="ARBA00022801"/>
    </source>
</evidence>
<comment type="similarity">
    <text evidence="12">Belongs to the helicase family. PriA subfamily.</text>
</comment>
<comment type="catalytic activity">
    <reaction evidence="12">
        <text>Couples ATP hydrolysis with the unwinding of duplex DNA by translocating in the 3'-5' direction.</text>
        <dbReference type="EC" id="5.6.2.4"/>
    </reaction>
</comment>
<dbReference type="GO" id="GO:0006310">
    <property type="term" value="P:DNA recombination"/>
    <property type="evidence" value="ECO:0007669"/>
    <property type="project" value="InterPro"/>
</dbReference>
<dbReference type="Pfam" id="PF00270">
    <property type="entry name" value="DEAD"/>
    <property type="match status" value="1"/>
</dbReference>
<dbReference type="CDD" id="cd17929">
    <property type="entry name" value="DEXHc_priA"/>
    <property type="match status" value="1"/>
</dbReference>
<feature type="binding site" evidence="12">
    <location>
        <position position="458"/>
    </location>
    <ligand>
        <name>Zn(2+)</name>
        <dbReference type="ChEBI" id="CHEBI:29105"/>
        <label>1</label>
    </ligand>
</feature>
<dbReference type="GO" id="GO:0016787">
    <property type="term" value="F:hydrolase activity"/>
    <property type="evidence" value="ECO:0007669"/>
    <property type="project" value="UniProtKB-KW"/>
</dbReference>
<evidence type="ECO:0000313" key="14">
    <source>
        <dbReference type="EMBL" id="CAI9119470.1"/>
    </source>
</evidence>
<evidence type="ECO:0000256" key="9">
    <source>
        <dbReference type="ARBA" id="ARBA00023125"/>
    </source>
</evidence>
<organism evidence="14 15">
    <name type="scientific">Brytella acorum</name>
    <dbReference type="NCBI Taxonomy" id="2959299"/>
    <lineage>
        <taxon>Bacteria</taxon>
        <taxon>Pseudomonadati</taxon>
        <taxon>Pseudomonadota</taxon>
        <taxon>Alphaproteobacteria</taxon>
        <taxon>Acetobacterales</taxon>
        <taxon>Acetobacteraceae</taxon>
        <taxon>Brytella</taxon>
    </lineage>
</organism>
<keyword evidence="7 12" id="KW-0862">Zinc</keyword>
<evidence type="ECO:0000256" key="11">
    <source>
        <dbReference type="ARBA" id="ARBA00048988"/>
    </source>
</evidence>
<protein>
    <recommendedName>
        <fullName evidence="12">Replication restart protein PriA</fullName>
    </recommendedName>
    <alternativeName>
        <fullName evidence="12">ATP-dependent DNA helicase PriA</fullName>
        <ecNumber evidence="12">5.6.2.4</ecNumber>
    </alternativeName>
    <alternativeName>
        <fullName evidence="12">DNA 3'-5' helicase PriA</fullName>
    </alternativeName>
</protein>
<dbReference type="GO" id="GO:0006302">
    <property type="term" value="P:double-strand break repair"/>
    <property type="evidence" value="ECO:0007669"/>
    <property type="project" value="InterPro"/>
</dbReference>
<keyword evidence="3 12" id="KW-0479">Metal-binding</keyword>
<keyword evidence="8 12" id="KW-0067">ATP-binding</keyword>
<sequence>MMRETLVEPKDKRESRERLPVLLPLPFPGPLDYLPPSVGDIPEPGTLVRVPLGRREETGCVWDVDSTVPPDLAAPPGPAIDVRRLRPIRATLDIPRLPQSLRRFVDWLAAYTLTPPGLVLAMALRACNTDTPRPRLGWTRGETDPADIRMTPARARVLGALGNAPRSTGDLASLADASPAVIRGMAAIGLLRETPLPPEAHFATLDPAFNPPVLSPGQAEVAQELRAGVDARCFSATLLEGVTGSGKTEVYLEAVAEALRQGRQVLVLLPEIALSAQWAERFTKRFGAQAAIWHSDLGTKRRRITWRAVLDGQARVVVGARSALFLPFVDLGLIVVDEEHDTAFKQEDGVTYHGRDMAVVRARLADVPIVLASATPSLETVANVEAGRYRHLHLADRHGGALMPDVELLDMRTHPPERGLFLSPVLTDAIEQSFARGEQAMLFLNRRGYAPLTLCRACGFRMECPNCSAWLVEHRVRHELACHHCGHTEPMPPTCPGCQAENSLVPIGPGIERILEESRARFPDARILVMASDTLGSPQATAEAVRQISAREVDLIIGTQIVAKGWHFPHLTLVGVVDADLGLGGGDLRAAERTVQLLHQVAGRAGRAEAPGHVFLQSYVCEHPVMKALVSGDYQGFLAQEAAQRRPGFWPPYGRLAALIVSAHTAEAADRLARTIGEHAPRIPGVQILGPAPAPLALLRGRHRRRLLLRAPRNIAVQPILRHWLAGLRTASQEKVEIDIDPVSFL</sequence>
<accession>A0AA35UU33</accession>
<dbReference type="Pfam" id="PF17764">
    <property type="entry name" value="PriA_3primeBD"/>
    <property type="match status" value="1"/>
</dbReference>
<dbReference type="Proteomes" id="UP001176960">
    <property type="component" value="Unassembled WGS sequence"/>
</dbReference>